<dbReference type="Proteomes" id="UP000269721">
    <property type="component" value="Unassembled WGS sequence"/>
</dbReference>
<dbReference type="EMBL" id="KZ996727">
    <property type="protein sequence ID" value="RKO88421.1"/>
    <property type="molecule type" value="Genomic_DNA"/>
</dbReference>
<evidence type="ECO:0000313" key="1">
    <source>
        <dbReference type="EMBL" id="RKO88421.1"/>
    </source>
</evidence>
<proteinExistence type="predicted"/>
<name>A0A4P9W7I1_9FUNG</name>
<dbReference type="AlphaFoldDB" id="A0A4P9W7I1"/>
<evidence type="ECO:0000313" key="2">
    <source>
        <dbReference type="Proteomes" id="UP000269721"/>
    </source>
</evidence>
<reference evidence="2" key="1">
    <citation type="journal article" date="2018" name="Nat. Microbiol.">
        <title>Leveraging single-cell genomics to expand the fungal tree of life.</title>
        <authorList>
            <person name="Ahrendt S.R."/>
            <person name="Quandt C.A."/>
            <person name="Ciobanu D."/>
            <person name="Clum A."/>
            <person name="Salamov A."/>
            <person name="Andreopoulos B."/>
            <person name="Cheng J.F."/>
            <person name="Woyke T."/>
            <person name="Pelin A."/>
            <person name="Henrissat B."/>
            <person name="Reynolds N.K."/>
            <person name="Benny G.L."/>
            <person name="Smith M.E."/>
            <person name="James T.Y."/>
            <person name="Grigoriev I.V."/>
        </authorList>
    </citation>
    <scope>NUCLEOTIDE SEQUENCE [LARGE SCALE GENOMIC DNA]</scope>
</reference>
<dbReference type="GO" id="GO:0016799">
    <property type="term" value="F:hydrolase activity, hydrolyzing N-glycosyl compounds"/>
    <property type="evidence" value="ECO:0007669"/>
    <property type="project" value="TreeGrafter"/>
</dbReference>
<dbReference type="GO" id="GO:0005829">
    <property type="term" value="C:cytosol"/>
    <property type="evidence" value="ECO:0007669"/>
    <property type="project" value="TreeGrafter"/>
</dbReference>
<organism evidence="1 2">
    <name type="scientific">Blyttiomyces helicus</name>
    <dbReference type="NCBI Taxonomy" id="388810"/>
    <lineage>
        <taxon>Eukaryota</taxon>
        <taxon>Fungi</taxon>
        <taxon>Fungi incertae sedis</taxon>
        <taxon>Chytridiomycota</taxon>
        <taxon>Chytridiomycota incertae sedis</taxon>
        <taxon>Chytridiomycetes</taxon>
        <taxon>Chytridiomycetes incertae sedis</taxon>
        <taxon>Blyttiomyces</taxon>
    </lineage>
</organism>
<dbReference type="PANTHER" id="PTHR31223">
    <property type="entry name" value="LOG FAMILY PROTEIN YJL055W"/>
    <property type="match status" value="1"/>
</dbReference>
<dbReference type="InterPro" id="IPR005269">
    <property type="entry name" value="LOG"/>
</dbReference>
<dbReference type="OrthoDB" id="414463at2759"/>
<dbReference type="SUPFAM" id="SSF102405">
    <property type="entry name" value="MCP/YpsA-like"/>
    <property type="match status" value="1"/>
</dbReference>
<keyword evidence="2" id="KW-1185">Reference proteome</keyword>
<protein>
    <submittedName>
        <fullName evidence="1">Putative lysine decarboxylase</fullName>
    </submittedName>
</protein>
<gene>
    <name evidence="1" type="ORF">BDK51DRAFT_36384</name>
</gene>
<sequence>MPVTSLCVFCGSSSGRDPIYAKRATEFGAAMVKGAFPSRATGGNNGLMGAVAKAVEANGGNIRGFIPETMQQFEDMHTRKQKMSAAADGFVALPGGFGTFEELLEMITWSQLNIHSKPIGILNVAGFFDPLLDLVRRGIDEGFIRPMNIDLVVVREDPVELLKALQDYKLPEGSQYALKWEKL</sequence>
<dbReference type="Gene3D" id="3.40.50.450">
    <property type="match status" value="1"/>
</dbReference>
<dbReference type="Pfam" id="PF03641">
    <property type="entry name" value="Lysine_decarbox"/>
    <property type="match status" value="1"/>
</dbReference>
<dbReference type="NCBIfam" id="TIGR00730">
    <property type="entry name" value="Rossman fold protein, TIGR00730 family"/>
    <property type="match status" value="1"/>
</dbReference>
<dbReference type="InterPro" id="IPR031100">
    <property type="entry name" value="LOG_fam"/>
</dbReference>
<dbReference type="PANTHER" id="PTHR31223:SF70">
    <property type="entry name" value="LOG FAMILY PROTEIN YJL055W"/>
    <property type="match status" value="1"/>
</dbReference>
<accession>A0A4P9W7I1</accession>
<dbReference type="GO" id="GO:0009691">
    <property type="term" value="P:cytokinin biosynthetic process"/>
    <property type="evidence" value="ECO:0007669"/>
    <property type="project" value="InterPro"/>
</dbReference>